<dbReference type="EMBL" id="UGTS01000004">
    <property type="protein sequence ID" value="SUC19064.1"/>
    <property type="molecule type" value="Genomic_DNA"/>
</dbReference>
<dbReference type="InterPro" id="IPR011990">
    <property type="entry name" value="TPR-like_helical_dom_sf"/>
</dbReference>
<dbReference type="Gene3D" id="1.25.40.10">
    <property type="entry name" value="Tetratricopeptide repeat domain"/>
    <property type="match status" value="1"/>
</dbReference>
<dbReference type="Proteomes" id="UP000254191">
    <property type="component" value="Unassembled WGS sequence"/>
</dbReference>
<name>A0A379FGG1_PROMI</name>
<dbReference type="SUPFAM" id="SSF48452">
    <property type="entry name" value="TPR-like"/>
    <property type="match status" value="1"/>
</dbReference>
<evidence type="ECO:0000313" key="1">
    <source>
        <dbReference type="EMBL" id="SUC19064.1"/>
    </source>
</evidence>
<proteinExistence type="predicted"/>
<dbReference type="RefSeq" id="WP_004244647.1">
    <property type="nucleotide sequence ID" value="NZ_CP026044.1"/>
</dbReference>
<gene>
    <name evidence="1" type="ORF">NCTC11938_01049</name>
</gene>
<evidence type="ECO:0000313" key="2">
    <source>
        <dbReference type="Proteomes" id="UP000254191"/>
    </source>
</evidence>
<sequence>MASFNPLILKMISEGNKLYSQGNVDEAINNSISVLNELDVIYGDRYKSEEARLVMMSLYDIYFSRGDYIEAKKWASDIFKCNIPDIATSELVNLGAVCLELGENDEAYECFIKAYKKGKNRAFKEYPSKYWEFFKSRYKE</sequence>
<organism evidence="1 2">
    <name type="scientific">Proteus mirabilis</name>
    <dbReference type="NCBI Taxonomy" id="584"/>
    <lineage>
        <taxon>Bacteria</taxon>
        <taxon>Pseudomonadati</taxon>
        <taxon>Pseudomonadota</taxon>
        <taxon>Gammaproteobacteria</taxon>
        <taxon>Enterobacterales</taxon>
        <taxon>Morganellaceae</taxon>
        <taxon>Proteus</taxon>
    </lineage>
</organism>
<reference evidence="1 2" key="1">
    <citation type="submission" date="2018-06" db="EMBL/GenBank/DDBJ databases">
        <authorList>
            <consortium name="Pathogen Informatics"/>
            <person name="Doyle S."/>
        </authorList>
    </citation>
    <scope>NUCLEOTIDE SEQUENCE [LARGE SCALE GENOMIC DNA]</scope>
    <source>
        <strain evidence="1 2">NCTC11938</strain>
    </source>
</reference>
<protein>
    <submittedName>
        <fullName evidence="1">Tetratricopeptide repeat</fullName>
    </submittedName>
</protein>
<dbReference type="AlphaFoldDB" id="A0A379FGG1"/>
<accession>A0A379FGG1</accession>